<organism evidence="3 4">
    <name type="scientific">Aldrovandia affinis</name>
    <dbReference type="NCBI Taxonomy" id="143900"/>
    <lineage>
        <taxon>Eukaryota</taxon>
        <taxon>Metazoa</taxon>
        <taxon>Chordata</taxon>
        <taxon>Craniata</taxon>
        <taxon>Vertebrata</taxon>
        <taxon>Euteleostomi</taxon>
        <taxon>Actinopterygii</taxon>
        <taxon>Neopterygii</taxon>
        <taxon>Teleostei</taxon>
        <taxon>Notacanthiformes</taxon>
        <taxon>Halosauridae</taxon>
        <taxon>Aldrovandia</taxon>
    </lineage>
</organism>
<dbReference type="InterPro" id="IPR052642">
    <property type="entry name" value="CC-FHA_domain"/>
</dbReference>
<protein>
    <submittedName>
        <fullName evidence="3">Uncharacterized protein</fullName>
    </submittedName>
</protein>
<dbReference type="PANTHER" id="PTHR18853">
    <property type="entry name" value="FORKHEAD-ASSOCIATED DOMAIN-CONTAINING PROTEIN 1-RELATED"/>
    <property type="match status" value="1"/>
</dbReference>
<gene>
    <name evidence="3" type="ORF">AAFF_G00165860</name>
</gene>
<evidence type="ECO:0000313" key="4">
    <source>
        <dbReference type="Proteomes" id="UP001221898"/>
    </source>
</evidence>
<comment type="caution">
    <text evidence="3">The sequence shown here is derived from an EMBL/GenBank/DDBJ whole genome shotgun (WGS) entry which is preliminary data.</text>
</comment>
<keyword evidence="1" id="KW-0175">Coiled coil</keyword>
<dbReference type="AlphaFoldDB" id="A0AAD7RMP6"/>
<reference evidence="3" key="1">
    <citation type="journal article" date="2023" name="Science">
        <title>Genome structures resolve the early diversification of teleost fishes.</title>
        <authorList>
            <person name="Parey E."/>
            <person name="Louis A."/>
            <person name="Montfort J."/>
            <person name="Bouchez O."/>
            <person name="Roques C."/>
            <person name="Iampietro C."/>
            <person name="Lluch J."/>
            <person name="Castinel A."/>
            <person name="Donnadieu C."/>
            <person name="Desvignes T."/>
            <person name="Floi Bucao C."/>
            <person name="Jouanno E."/>
            <person name="Wen M."/>
            <person name="Mejri S."/>
            <person name="Dirks R."/>
            <person name="Jansen H."/>
            <person name="Henkel C."/>
            <person name="Chen W.J."/>
            <person name="Zahm M."/>
            <person name="Cabau C."/>
            <person name="Klopp C."/>
            <person name="Thompson A.W."/>
            <person name="Robinson-Rechavi M."/>
            <person name="Braasch I."/>
            <person name="Lecointre G."/>
            <person name="Bobe J."/>
            <person name="Postlethwait J.H."/>
            <person name="Berthelot C."/>
            <person name="Roest Crollius H."/>
            <person name="Guiguen Y."/>
        </authorList>
    </citation>
    <scope>NUCLEOTIDE SEQUENCE</scope>
    <source>
        <strain evidence="3">NC1722</strain>
    </source>
</reference>
<name>A0AAD7RMP6_9TELE</name>
<feature type="coiled-coil region" evidence="1">
    <location>
        <begin position="24"/>
        <end position="79"/>
    </location>
</feature>
<accession>A0AAD7RMP6</accession>
<dbReference type="PANTHER" id="PTHR18853:SF9">
    <property type="entry name" value="COILED-COIL DOMAIN-CONTAINING PROTEIN 27"/>
    <property type="match status" value="1"/>
</dbReference>
<evidence type="ECO:0000256" key="1">
    <source>
        <dbReference type="SAM" id="Coils"/>
    </source>
</evidence>
<feature type="region of interest" description="Disordered" evidence="2">
    <location>
        <begin position="156"/>
        <end position="192"/>
    </location>
</feature>
<dbReference type="Proteomes" id="UP001221898">
    <property type="component" value="Unassembled WGS sequence"/>
</dbReference>
<sequence>MGQLQAMSRKFSWLREGKSDEKLIAALETENHTLRQLTAQLKEEVLQKGEAAARVTGEAQRLQRDLAAERAAQAELKRQGRANQDTIASLHLQHNKAKVSLEQVQSRFERLRVKIIQAVYTAPGAKQPQTEISDAALLQTMQKIIDDRTTFHQRLQQKGEKMPPLTTADIPGHGNGLHLTQEELKPNRKGRC</sequence>
<evidence type="ECO:0000256" key="2">
    <source>
        <dbReference type="SAM" id="MobiDB-lite"/>
    </source>
</evidence>
<keyword evidence="4" id="KW-1185">Reference proteome</keyword>
<proteinExistence type="predicted"/>
<dbReference type="EMBL" id="JAINUG010000221">
    <property type="protein sequence ID" value="KAJ8386885.1"/>
    <property type="molecule type" value="Genomic_DNA"/>
</dbReference>
<evidence type="ECO:0000313" key="3">
    <source>
        <dbReference type="EMBL" id="KAJ8386885.1"/>
    </source>
</evidence>